<evidence type="ECO:0000313" key="2">
    <source>
        <dbReference type="Proteomes" id="UP000664658"/>
    </source>
</evidence>
<reference evidence="1" key="1">
    <citation type="submission" date="2021-03" db="EMBL/GenBank/DDBJ databases">
        <title>Plesiomonas shigelloides zfcc0051, isolated from zebrafish feces.</title>
        <authorList>
            <person name="Vanderhoek Z."/>
            <person name="Gaulke C."/>
        </authorList>
    </citation>
    <scope>NUCLEOTIDE SEQUENCE</scope>
    <source>
        <strain evidence="1">Zfcc0051</strain>
    </source>
</reference>
<protein>
    <submittedName>
        <fullName evidence="1">DsbA family protein</fullName>
    </submittedName>
</protein>
<sequence length="220" mass="24688">MSRAVVHYIYDPLCGWCYGAAPLIDVLHQMPEIQICLHAGGLWTADNRPVMGEALRDYVRPHDERITELTGQPFGAAYFNHLLLDSNHRLDSEPPIRAILAVQQLQGDGVQMLSRIQQTHYRDGVWVGDPTRLALLAAEQGIVSRDFEQAYQQVAWQEHVAESRAWLARLQGQGFPTVGIEIANQLIVLPISRYFGNPQGWQHEVRRLIGLASGMVSSSI</sequence>
<comment type="caution">
    <text evidence="1">The sequence shown here is derived from an EMBL/GenBank/DDBJ whole genome shotgun (WGS) entry which is preliminary data.</text>
</comment>
<dbReference type="SUPFAM" id="SSF52833">
    <property type="entry name" value="Thioredoxin-like"/>
    <property type="match status" value="1"/>
</dbReference>
<dbReference type="EMBL" id="JAFNAA010000014">
    <property type="protein sequence ID" value="MBO1109051.1"/>
    <property type="molecule type" value="Genomic_DNA"/>
</dbReference>
<organism evidence="1 2">
    <name type="scientific">Plesiomonas shigelloides</name>
    <name type="common">Aeromonas shigelloides</name>
    <dbReference type="NCBI Taxonomy" id="703"/>
    <lineage>
        <taxon>Bacteria</taxon>
        <taxon>Pseudomonadati</taxon>
        <taxon>Pseudomonadota</taxon>
        <taxon>Gammaproteobacteria</taxon>
        <taxon>Enterobacterales</taxon>
        <taxon>Enterobacteriaceae</taxon>
        <taxon>Plesiomonas</taxon>
    </lineage>
</organism>
<dbReference type="CDD" id="cd03025">
    <property type="entry name" value="DsbA_FrnE_like"/>
    <property type="match status" value="1"/>
</dbReference>
<name>A0A8I1W884_PLESH</name>
<evidence type="ECO:0000313" key="1">
    <source>
        <dbReference type="EMBL" id="MBO1109051.1"/>
    </source>
</evidence>
<proteinExistence type="predicted"/>
<accession>A0A8I1W884</accession>
<dbReference type="AlphaFoldDB" id="A0A8I1W884"/>
<dbReference type="InterPro" id="IPR036249">
    <property type="entry name" value="Thioredoxin-like_sf"/>
</dbReference>
<dbReference type="Proteomes" id="UP000664658">
    <property type="component" value="Unassembled WGS sequence"/>
</dbReference>
<gene>
    <name evidence="1" type="ORF">J2R62_12680</name>
</gene>
<dbReference type="RefSeq" id="WP_207542340.1">
    <property type="nucleotide sequence ID" value="NZ_JAFNAA010000014.1"/>
</dbReference>
<dbReference type="Gene3D" id="3.40.30.10">
    <property type="entry name" value="Glutaredoxin"/>
    <property type="match status" value="1"/>
</dbReference>